<feature type="transmembrane region" description="Helical" evidence="7">
    <location>
        <begin position="20"/>
        <end position="44"/>
    </location>
</feature>
<proteinExistence type="inferred from homology"/>
<keyword evidence="3" id="KW-1003">Cell membrane</keyword>
<gene>
    <name evidence="8" type="ORF">IAC50_01730</name>
</gene>
<reference evidence="8" key="2">
    <citation type="journal article" date="2021" name="PeerJ">
        <title>Extensive microbial diversity within the chicken gut microbiome revealed by metagenomics and culture.</title>
        <authorList>
            <person name="Gilroy R."/>
            <person name="Ravi A."/>
            <person name="Getino M."/>
            <person name="Pursley I."/>
            <person name="Horton D.L."/>
            <person name="Alikhan N.F."/>
            <person name="Baker D."/>
            <person name="Gharbi K."/>
            <person name="Hall N."/>
            <person name="Watson M."/>
            <person name="Adriaenssens E.M."/>
            <person name="Foster-Nyarko E."/>
            <person name="Jarju S."/>
            <person name="Secka A."/>
            <person name="Antonio M."/>
            <person name="Oren A."/>
            <person name="Chaudhuri R.R."/>
            <person name="La Ragione R."/>
            <person name="Hildebrand F."/>
            <person name="Pallen M.J."/>
        </authorList>
    </citation>
    <scope>NUCLEOTIDE SEQUENCE</scope>
    <source>
        <strain evidence="8">ChiHcec3-6078</strain>
    </source>
</reference>
<dbReference type="GO" id="GO:0015109">
    <property type="term" value="F:chromate transmembrane transporter activity"/>
    <property type="evidence" value="ECO:0007669"/>
    <property type="project" value="InterPro"/>
</dbReference>
<protein>
    <submittedName>
        <fullName evidence="8">Chromate transporter</fullName>
    </submittedName>
</protein>
<name>A0A9D1I0X6_9FIRM</name>
<evidence type="ECO:0000256" key="7">
    <source>
        <dbReference type="SAM" id="Phobius"/>
    </source>
</evidence>
<dbReference type="Proteomes" id="UP000824090">
    <property type="component" value="Unassembled WGS sequence"/>
</dbReference>
<keyword evidence="6 7" id="KW-0472">Membrane</keyword>
<accession>A0A9D1I0X6</accession>
<evidence type="ECO:0000256" key="3">
    <source>
        <dbReference type="ARBA" id="ARBA00022475"/>
    </source>
</evidence>
<comment type="similarity">
    <text evidence="2">Belongs to the chromate ion transporter (CHR) (TC 2.A.51) family.</text>
</comment>
<keyword evidence="5 7" id="KW-1133">Transmembrane helix</keyword>
<evidence type="ECO:0000256" key="4">
    <source>
        <dbReference type="ARBA" id="ARBA00022692"/>
    </source>
</evidence>
<keyword evidence="4 7" id="KW-0812">Transmembrane</keyword>
<reference evidence="8" key="1">
    <citation type="submission" date="2020-10" db="EMBL/GenBank/DDBJ databases">
        <authorList>
            <person name="Gilroy R."/>
        </authorList>
    </citation>
    <scope>NUCLEOTIDE SEQUENCE</scope>
    <source>
        <strain evidence="8">ChiHcec3-6078</strain>
    </source>
</reference>
<feature type="transmembrane region" description="Helical" evidence="7">
    <location>
        <begin position="126"/>
        <end position="148"/>
    </location>
</feature>
<dbReference type="InterPro" id="IPR052518">
    <property type="entry name" value="CHR_Transporter"/>
</dbReference>
<dbReference type="AlphaFoldDB" id="A0A9D1I0X6"/>
<organism evidence="8 9">
    <name type="scientific">Candidatus Allocopromorpha excrementigallinarum</name>
    <dbReference type="NCBI Taxonomy" id="2840742"/>
    <lineage>
        <taxon>Bacteria</taxon>
        <taxon>Bacillati</taxon>
        <taxon>Bacillota</taxon>
        <taxon>Clostridia</taxon>
        <taxon>Eubacteriales</taxon>
        <taxon>Eubacteriaceae</taxon>
        <taxon>Eubacteriaceae incertae sedis</taxon>
        <taxon>Candidatus Allocopromorpha</taxon>
    </lineage>
</organism>
<dbReference type="InterPro" id="IPR003370">
    <property type="entry name" value="Chromate_transpt"/>
</dbReference>
<dbReference type="GO" id="GO:0005886">
    <property type="term" value="C:plasma membrane"/>
    <property type="evidence" value="ECO:0007669"/>
    <property type="project" value="UniProtKB-SubCell"/>
</dbReference>
<comment type="subcellular location">
    <subcellularLocation>
        <location evidence="1">Cell membrane</location>
        <topology evidence="1">Multi-pass membrane protein</topology>
    </subcellularLocation>
</comment>
<evidence type="ECO:0000256" key="6">
    <source>
        <dbReference type="ARBA" id="ARBA00023136"/>
    </source>
</evidence>
<evidence type="ECO:0000313" key="8">
    <source>
        <dbReference type="EMBL" id="HIU25203.1"/>
    </source>
</evidence>
<evidence type="ECO:0000256" key="2">
    <source>
        <dbReference type="ARBA" id="ARBA00005262"/>
    </source>
</evidence>
<sequence>MRKLRERKENKRAFKESGAFQCLVLFWEFFKMGLFTIGGGMAMIPQIQQVAVKDRRWLSEEEMIDCIALCQSLPGVIAINSATYIGRRVKGIKGSLSATLGVVMPSFIIIILAVTFLGAIGDNRYITGAFTGIKAAVSGLIAVTAVKLGRQSLTSPFQWILAAAAFIAIAVFGVTALWAVLGGAMAGIIYTAAKKGREAEK</sequence>
<evidence type="ECO:0000313" key="9">
    <source>
        <dbReference type="Proteomes" id="UP000824090"/>
    </source>
</evidence>
<comment type="caution">
    <text evidence="8">The sequence shown here is derived from an EMBL/GenBank/DDBJ whole genome shotgun (WGS) entry which is preliminary data.</text>
</comment>
<feature type="transmembrane region" description="Helical" evidence="7">
    <location>
        <begin position="98"/>
        <end position="120"/>
    </location>
</feature>
<evidence type="ECO:0000256" key="1">
    <source>
        <dbReference type="ARBA" id="ARBA00004651"/>
    </source>
</evidence>
<dbReference type="EMBL" id="DVMP01000040">
    <property type="protein sequence ID" value="HIU25203.1"/>
    <property type="molecule type" value="Genomic_DNA"/>
</dbReference>
<dbReference type="PANTHER" id="PTHR43663">
    <property type="entry name" value="CHROMATE TRANSPORT PROTEIN-RELATED"/>
    <property type="match status" value="1"/>
</dbReference>
<evidence type="ECO:0000256" key="5">
    <source>
        <dbReference type="ARBA" id="ARBA00022989"/>
    </source>
</evidence>
<feature type="transmembrane region" description="Helical" evidence="7">
    <location>
        <begin position="160"/>
        <end position="193"/>
    </location>
</feature>
<dbReference type="Pfam" id="PF02417">
    <property type="entry name" value="Chromate_transp"/>
    <property type="match status" value="1"/>
</dbReference>
<dbReference type="PANTHER" id="PTHR43663:SF1">
    <property type="entry name" value="CHROMATE TRANSPORTER"/>
    <property type="match status" value="1"/>
</dbReference>